<evidence type="ECO:0000256" key="1">
    <source>
        <dbReference type="SAM" id="MobiDB-lite"/>
    </source>
</evidence>
<accession>A0A914YNU1</accession>
<organism evidence="2 3">
    <name type="scientific">Panagrolaimus superbus</name>
    <dbReference type="NCBI Taxonomy" id="310955"/>
    <lineage>
        <taxon>Eukaryota</taxon>
        <taxon>Metazoa</taxon>
        <taxon>Ecdysozoa</taxon>
        <taxon>Nematoda</taxon>
        <taxon>Chromadorea</taxon>
        <taxon>Rhabditida</taxon>
        <taxon>Tylenchina</taxon>
        <taxon>Panagrolaimomorpha</taxon>
        <taxon>Panagrolaimoidea</taxon>
        <taxon>Panagrolaimidae</taxon>
        <taxon>Panagrolaimus</taxon>
    </lineage>
</organism>
<name>A0A914YNU1_9BILA</name>
<dbReference type="WBParaSite" id="PSU_v2.g20641.t1">
    <property type="protein sequence ID" value="PSU_v2.g20641.t1"/>
    <property type="gene ID" value="PSU_v2.g20641"/>
</dbReference>
<keyword evidence="2" id="KW-1185">Reference proteome</keyword>
<reference evidence="3" key="1">
    <citation type="submission" date="2022-11" db="UniProtKB">
        <authorList>
            <consortium name="WormBaseParasite"/>
        </authorList>
    </citation>
    <scope>IDENTIFICATION</scope>
</reference>
<sequence length="83" mass="8673">MRGHRAALLRQAGLVEHGRALAFQVAGHAQQRTDGHHAGTADAGDQDVPGLLQRAAEGRCGQVVQQRGGIALAALARPGHRAR</sequence>
<protein>
    <submittedName>
        <fullName evidence="3">Uncharacterized protein</fullName>
    </submittedName>
</protein>
<evidence type="ECO:0000313" key="2">
    <source>
        <dbReference type="Proteomes" id="UP000887577"/>
    </source>
</evidence>
<dbReference type="AlphaFoldDB" id="A0A914YNU1"/>
<evidence type="ECO:0000313" key="3">
    <source>
        <dbReference type="WBParaSite" id="PSU_v2.g20641.t1"/>
    </source>
</evidence>
<feature type="region of interest" description="Disordered" evidence="1">
    <location>
        <begin position="28"/>
        <end position="47"/>
    </location>
</feature>
<dbReference type="Proteomes" id="UP000887577">
    <property type="component" value="Unplaced"/>
</dbReference>
<proteinExistence type="predicted"/>